<keyword evidence="3" id="KW-1185">Reference proteome</keyword>
<evidence type="ECO:0000313" key="3">
    <source>
        <dbReference type="Proteomes" id="UP000474758"/>
    </source>
</evidence>
<organism evidence="2 3">
    <name type="scientific">Paragemmobacter kunshanensis</name>
    <dbReference type="NCBI Taxonomy" id="2583234"/>
    <lineage>
        <taxon>Bacteria</taxon>
        <taxon>Pseudomonadati</taxon>
        <taxon>Pseudomonadota</taxon>
        <taxon>Alphaproteobacteria</taxon>
        <taxon>Rhodobacterales</taxon>
        <taxon>Paracoccaceae</taxon>
        <taxon>Paragemmobacter</taxon>
    </lineage>
</organism>
<gene>
    <name evidence="2" type="ORF">G5V65_15370</name>
</gene>
<sequence>MASVPGFPQPRGTGAQQRQKPALPGRGFKLLQGHGQRRIGQSAQILGQAVEIELVRLREIHHFALIH</sequence>
<dbReference type="AlphaFoldDB" id="A0A6M1U046"/>
<dbReference type="EMBL" id="JAALFE010000016">
    <property type="protein sequence ID" value="NGQ92276.1"/>
    <property type="molecule type" value="Genomic_DNA"/>
</dbReference>
<evidence type="ECO:0000313" key="2">
    <source>
        <dbReference type="EMBL" id="NGQ92276.1"/>
    </source>
</evidence>
<name>A0A6M1U046_9RHOB</name>
<dbReference type="RefSeq" id="WP_165051772.1">
    <property type="nucleotide sequence ID" value="NZ_JAALFE010000016.1"/>
</dbReference>
<comment type="caution">
    <text evidence="2">The sequence shown here is derived from an EMBL/GenBank/DDBJ whole genome shotgun (WGS) entry which is preliminary data.</text>
</comment>
<proteinExistence type="predicted"/>
<reference evidence="2 3" key="1">
    <citation type="submission" date="2020-02" db="EMBL/GenBank/DDBJ databases">
        <title>Rhodobacter translucens sp. nov., a novel bacterium isolated from activated sludge.</title>
        <authorList>
            <person name="Liu J."/>
        </authorList>
    </citation>
    <scope>NUCLEOTIDE SEQUENCE [LARGE SCALE GENOMIC DNA]</scope>
    <source>
        <strain evidence="2 3">HX-7-19</strain>
    </source>
</reference>
<dbReference type="Proteomes" id="UP000474758">
    <property type="component" value="Unassembled WGS sequence"/>
</dbReference>
<evidence type="ECO:0000256" key="1">
    <source>
        <dbReference type="SAM" id="MobiDB-lite"/>
    </source>
</evidence>
<accession>A0A6M1U046</accession>
<feature type="region of interest" description="Disordered" evidence="1">
    <location>
        <begin position="1"/>
        <end position="27"/>
    </location>
</feature>
<protein>
    <submittedName>
        <fullName evidence="2">Uncharacterized protein</fullName>
    </submittedName>
</protein>